<organism evidence="6 7">
    <name type="scientific">Bordetella flabilis</name>
    <dbReference type="NCBI Taxonomy" id="463014"/>
    <lineage>
        <taxon>Bacteria</taxon>
        <taxon>Pseudomonadati</taxon>
        <taxon>Pseudomonadota</taxon>
        <taxon>Betaproteobacteria</taxon>
        <taxon>Burkholderiales</taxon>
        <taxon>Alcaligenaceae</taxon>
        <taxon>Bordetella</taxon>
    </lineage>
</organism>
<accession>A0A193GJZ4</accession>
<dbReference type="OrthoDB" id="9789899at2"/>
<evidence type="ECO:0000259" key="5">
    <source>
        <dbReference type="PROSITE" id="PS01124"/>
    </source>
</evidence>
<keyword evidence="7" id="KW-1185">Reference proteome</keyword>
<dbReference type="InterPro" id="IPR018060">
    <property type="entry name" value="HTH_AraC"/>
</dbReference>
<dbReference type="Pfam" id="PF12852">
    <property type="entry name" value="Cupin_6"/>
    <property type="match status" value="1"/>
</dbReference>
<dbReference type="GO" id="GO:0043565">
    <property type="term" value="F:sequence-specific DNA binding"/>
    <property type="evidence" value="ECO:0007669"/>
    <property type="project" value="InterPro"/>
</dbReference>
<dbReference type="AlphaFoldDB" id="A0A193GJZ4"/>
<sequence length="326" mass="35727">MPITRMSAADLDGLLSTLTVDFVRLTECLVSPGWRINLGGTSAPGIHYNLSGRGRMVLEGHPAIELSPHTLVITPPNQYFHIAVPPEDPESGVYQEVEGRWKPFPPGAIRRFVAGEDGPHLMLICGYFQASYGATVNLFSTLQAPIVEQFDSTHHIDRTLRLALQELIDQEVGTGAMTTTLLKVVLIALLRRSLTSIDLWVERFSLLGDVNIARAFSHMAAHPGAPHSANSLARIACLSRSSFMARFTQVIGMPPMTVLRRLRMRQAASMLITDELSVDRIARSVGYSSRSSFLKAFHDVYGIQPSDYRAQCRSGSAPGIRTSVSG</sequence>
<dbReference type="Gene3D" id="1.10.10.60">
    <property type="entry name" value="Homeodomain-like"/>
    <property type="match status" value="2"/>
</dbReference>
<keyword evidence="2" id="KW-0805">Transcription regulation</keyword>
<reference evidence="6 7" key="1">
    <citation type="submission" date="2016-06" db="EMBL/GenBank/DDBJ databases">
        <title>Complete genome sequences of Bordetella bronchialis and Bordetella flabilis.</title>
        <authorList>
            <person name="LiPuma J.J."/>
            <person name="Spilker T."/>
        </authorList>
    </citation>
    <scope>NUCLEOTIDE SEQUENCE [LARGE SCALE GENOMIC DNA]</scope>
    <source>
        <strain evidence="6 7">AU10664</strain>
    </source>
</reference>
<dbReference type="InterPro" id="IPR009057">
    <property type="entry name" value="Homeodomain-like_sf"/>
</dbReference>
<name>A0A193GJZ4_9BORD</name>
<protein>
    <submittedName>
        <fullName evidence="6">AraC family transcriptional regulator</fullName>
    </submittedName>
</protein>
<dbReference type="SUPFAM" id="SSF46689">
    <property type="entry name" value="Homeodomain-like"/>
    <property type="match status" value="2"/>
</dbReference>
<evidence type="ECO:0000313" key="7">
    <source>
        <dbReference type="Proteomes" id="UP000091926"/>
    </source>
</evidence>
<evidence type="ECO:0000256" key="3">
    <source>
        <dbReference type="ARBA" id="ARBA00023125"/>
    </source>
</evidence>
<dbReference type="EMBL" id="CP016172">
    <property type="protein sequence ID" value="ANN80165.1"/>
    <property type="molecule type" value="Genomic_DNA"/>
</dbReference>
<feature type="domain" description="HTH araC/xylS-type" evidence="5">
    <location>
        <begin position="213"/>
        <end position="311"/>
    </location>
</feature>
<dbReference type="InterPro" id="IPR037923">
    <property type="entry name" value="HTH-like"/>
</dbReference>
<dbReference type="SMART" id="SM00342">
    <property type="entry name" value="HTH_ARAC"/>
    <property type="match status" value="1"/>
</dbReference>
<gene>
    <name evidence="6" type="ORF">BAU07_02055</name>
</gene>
<dbReference type="PROSITE" id="PS01124">
    <property type="entry name" value="HTH_ARAC_FAMILY_2"/>
    <property type="match status" value="1"/>
</dbReference>
<dbReference type="InterPro" id="IPR020449">
    <property type="entry name" value="Tscrpt_reg_AraC-type_HTH"/>
</dbReference>
<dbReference type="STRING" id="463014.BAU07_02055"/>
<proteinExistence type="predicted"/>
<evidence type="ECO:0000313" key="6">
    <source>
        <dbReference type="EMBL" id="ANN80165.1"/>
    </source>
</evidence>
<dbReference type="Pfam" id="PF12833">
    <property type="entry name" value="HTH_18"/>
    <property type="match status" value="1"/>
</dbReference>
<keyword evidence="3" id="KW-0238">DNA-binding</keyword>
<keyword evidence="1" id="KW-0963">Cytoplasm</keyword>
<dbReference type="PANTHER" id="PTHR46796:SF13">
    <property type="entry name" value="HTH-TYPE TRANSCRIPTIONAL ACTIVATOR RHAS"/>
    <property type="match status" value="1"/>
</dbReference>
<dbReference type="GO" id="GO:0003700">
    <property type="term" value="F:DNA-binding transcription factor activity"/>
    <property type="evidence" value="ECO:0007669"/>
    <property type="project" value="InterPro"/>
</dbReference>
<dbReference type="InterPro" id="IPR050204">
    <property type="entry name" value="AraC_XylS_family_regulators"/>
</dbReference>
<dbReference type="PRINTS" id="PR00032">
    <property type="entry name" value="HTHARAC"/>
</dbReference>
<dbReference type="KEGG" id="bfz:BAU07_02055"/>
<dbReference type="Proteomes" id="UP000091926">
    <property type="component" value="Chromosome"/>
</dbReference>
<evidence type="ECO:0000256" key="2">
    <source>
        <dbReference type="ARBA" id="ARBA00023015"/>
    </source>
</evidence>
<dbReference type="PANTHER" id="PTHR46796">
    <property type="entry name" value="HTH-TYPE TRANSCRIPTIONAL ACTIVATOR RHAS-RELATED"/>
    <property type="match status" value="1"/>
</dbReference>
<keyword evidence="4" id="KW-0804">Transcription</keyword>
<dbReference type="SUPFAM" id="SSF51215">
    <property type="entry name" value="Regulatory protein AraC"/>
    <property type="match status" value="1"/>
</dbReference>
<dbReference type="InterPro" id="IPR032783">
    <property type="entry name" value="AraC_lig"/>
</dbReference>
<evidence type="ECO:0000256" key="1">
    <source>
        <dbReference type="ARBA" id="ARBA00022490"/>
    </source>
</evidence>
<evidence type="ECO:0000256" key="4">
    <source>
        <dbReference type="ARBA" id="ARBA00023163"/>
    </source>
</evidence>